<evidence type="ECO:0000313" key="1">
    <source>
        <dbReference type="EMBL" id="GEU88422.1"/>
    </source>
</evidence>
<accession>A0A6L2NTS4</accession>
<gene>
    <name evidence="1" type="ORF">Tci_060400</name>
</gene>
<proteinExistence type="predicted"/>
<name>A0A6L2NTS4_TANCI</name>
<dbReference type="AlphaFoldDB" id="A0A6L2NTS4"/>
<sequence>MIAKTERLQKYNYTLSSMDWNALQDLFCSSSLLKTDFYGLGTASEVQGTTSHCAERMLHPPANSDVFQRYTQFCARNVRLQFSADFAEAANANSVRTSESTQMIDKLNLRSHSR</sequence>
<comment type="caution">
    <text evidence="1">The sequence shown here is derived from an EMBL/GenBank/DDBJ whole genome shotgun (WGS) entry which is preliminary data.</text>
</comment>
<protein>
    <submittedName>
        <fullName evidence="1">Uncharacterized protein</fullName>
    </submittedName>
</protein>
<reference evidence="1" key="1">
    <citation type="journal article" date="2019" name="Sci. Rep.">
        <title>Draft genome of Tanacetum cinerariifolium, the natural source of mosquito coil.</title>
        <authorList>
            <person name="Yamashiro T."/>
            <person name="Shiraishi A."/>
            <person name="Satake H."/>
            <person name="Nakayama K."/>
        </authorList>
    </citation>
    <scope>NUCLEOTIDE SEQUENCE</scope>
</reference>
<organism evidence="1">
    <name type="scientific">Tanacetum cinerariifolium</name>
    <name type="common">Dalmatian daisy</name>
    <name type="synonym">Chrysanthemum cinerariifolium</name>
    <dbReference type="NCBI Taxonomy" id="118510"/>
    <lineage>
        <taxon>Eukaryota</taxon>
        <taxon>Viridiplantae</taxon>
        <taxon>Streptophyta</taxon>
        <taxon>Embryophyta</taxon>
        <taxon>Tracheophyta</taxon>
        <taxon>Spermatophyta</taxon>
        <taxon>Magnoliopsida</taxon>
        <taxon>eudicotyledons</taxon>
        <taxon>Gunneridae</taxon>
        <taxon>Pentapetalae</taxon>
        <taxon>asterids</taxon>
        <taxon>campanulids</taxon>
        <taxon>Asterales</taxon>
        <taxon>Asteraceae</taxon>
        <taxon>Asteroideae</taxon>
        <taxon>Anthemideae</taxon>
        <taxon>Anthemidinae</taxon>
        <taxon>Tanacetum</taxon>
    </lineage>
</organism>
<dbReference type="EMBL" id="BKCJ010009746">
    <property type="protein sequence ID" value="GEU88422.1"/>
    <property type="molecule type" value="Genomic_DNA"/>
</dbReference>